<name>A0A0S4WGR9_RALSL</name>
<dbReference type="InterPro" id="IPR000620">
    <property type="entry name" value="EamA_dom"/>
</dbReference>
<reference evidence="8" key="1">
    <citation type="submission" date="2015-10" db="EMBL/GenBank/DDBJ databases">
        <authorList>
            <person name="Gilbert D.G."/>
        </authorList>
    </citation>
    <scope>NUCLEOTIDE SEQUENCE</scope>
    <source>
        <strain evidence="8">Phyl III-seqv23</strain>
    </source>
</reference>
<dbReference type="SUPFAM" id="SSF103481">
    <property type="entry name" value="Multidrug resistance efflux transporter EmrE"/>
    <property type="match status" value="1"/>
</dbReference>
<dbReference type="EMBL" id="LN899827">
    <property type="protein sequence ID" value="CUV45987.1"/>
    <property type="molecule type" value="Genomic_DNA"/>
</dbReference>
<evidence type="ECO:0000256" key="3">
    <source>
        <dbReference type="ARBA" id="ARBA00022692"/>
    </source>
</evidence>
<evidence type="ECO:0000256" key="1">
    <source>
        <dbReference type="ARBA" id="ARBA00004141"/>
    </source>
</evidence>
<dbReference type="PANTHER" id="PTHR32322">
    <property type="entry name" value="INNER MEMBRANE TRANSPORTER"/>
    <property type="match status" value="1"/>
</dbReference>
<gene>
    <name evidence="8" type="ORF">TO10_v1_490010</name>
</gene>
<evidence type="ECO:0000256" key="5">
    <source>
        <dbReference type="ARBA" id="ARBA00023136"/>
    </source>
</evidence>
<keyword evidence="3 6" id="KW-0812">Transmembrane</keyword>
<evidence type="ECO:0000256" key="2">
    <source>
        <dbReference type="ARBA" id="ARBA00007362"/>
    </source>
</evidence>
<evidence type="ECO:0000256" key="6">
    <source>
        <dbReference type="SAM" id="Phobius"/>
    </source>
</evidence>
<comment type="similarity">
    <text evidence="2">Belongs to the EamA transporter family.</text>
</comment>
<evidence type="ECO:0000313" key="8">
    <source>
        <dbReference type="EMBL" id="CUV45987.1"/>
    </source>
</evidence>
<dbReference type="AlphaFoldDB" id="A0A0S4WGR9"/>
<organism evidence="8">
    <name type="scientific">Ralstonia solanacearum</name>
    <name type="common">Pseudomonas solanacearum</name>
    <dbReference type="NCBI Taxonomy" id="305"/>
    <lineage>
        <taxon>Bacteria</taxon>
        <taxon>Pseudomonadati</taxon>
        <taxon>Pseudomonadota</taxon>
        <taxon>Betaproteobacteria</taxon>
        <taxon>Burkholderiales</taxon>
        <taxon>Burkholderiaceae</taxon>
        <taxon>Ralstonia</taxon>
        <taxon>Ralstonia solanacearum species complex</taxon>
    </lineage>
</organism>
<evidence type="ECO:0000256" key="4">
    <source>
        <dbReference type="ARBA" id="ARBA00022989"/>
    </source>
</evidence>
<keyword evidence="4 6" id="KW-1133">Transmembrane helix</keyword>
<sequence length="178" mass="19479">MLGLVLATGIPEHTALFGASEMLRPGDWLGIASCLIGAFCTACVTLIAKRLRDLPAGILAWWQCAVGTLVLWVWPMEHGWPAWGMAWMWLAGLGLIHTGLAYTLIYVGMARLNTGRIAVFQFAYPAVAIVIDWLFFDQRLDGAQLFGIALMSVAIRFAERPPKAGVPRRMTGPHSASR</sequence>
<proteinExistence type="inferred from homology"/>
<dbReference type="PANTHER" id="PTHR32322:SF2">
    <property type="entry name" value="EAMA DOMAIN-CONTAINING PROTEIN"/>
    <property type="match status" value="1"/>
</dbReference>
<accession>A0A0S4WGR9</accession>
<dbReference type="InterPro" id="IPR037185">
    <property type="entry name" value="EmrE-like"/>
</dbReference>
<evidence type="ECO:0000259" key="7">
    <source>
        <dbReference type="Pfam" id="PF00892"/>
    </source>
</evidence>
<dbReference type="InterPro" id="IPR050638">
    <property type="entry name" value="AA-Vitamin_Transporters"/>
</dbReference>
<protein>
    <submittedName>
        <fullName evidence="8">Permeases of the drug/metabolite transporter (DMT) superfamily</fullName>
    </submittedName>
</protein>
<feature type="transmembrane region" description="Helical" evidence="6">
    <location>
        <begin position="117"/>
        <end position="136"/>
    </location>
</feature>
<dbReference type="GO" id="GO:0016020">
    <property type="term" value="C:membrane"/>
    <property type="evidence" value="ECO:0007669"/>
    <property type="project" value="UniProtKB-SubCell"/>
</dbReference>
<comment type="subcellular location">
    <subcellularLocation>
        <location evidence="1">Membrane</location>
        <topology evidence="1">Multi-pass membrane protein</topology>
    </subcellularLocation>
</comment>
<feature type="transmembrane region" description="Helical" evidence="6">
    <location>
        <begin position="54"/>
        <end position="74"/>
    </location>
</feature>
<keyword evidence="5 6" id="KW-0472">Membrane</keyword>
<dbReference type="Pfam" id="PF00892">
    <property type="entry name" value="EamA"/>
    <property type="match status" value="1"/>
</dbReference>
<feature type="domain" description="EamA" evidence="7">
    <location>
        <begin position="29"/>
        <end position="155"/>
    </location>
</feature>
<feature type="transmembrane region" description="Helical" evidence="6">
    <location>
        <begin position="86"/>
        <end position="105"/>
    </location>
</feature>
<feature type="transmembrane region" description="Helical" evidence="6">
    <location>
        <begin position="28"/>
        <end position="47"/>
    </location>
</feature>